<keyword evidence="1" id="KW-0812">Transmembrane</keyword>
<dbReference type="RefSeq" id="WP_044012507.1">
    <property type="nucleotide sequence ID" value="NZ_CCVW01000004.1"/>
</dbReference>
<keyword evidence="1" id="KW-1133">Transmembrane helix</keyword>
<dbReference type="STRING" id="1034943.BN59_03609"/>
<organism evidence="2 3">
    <name type="scientific">Legionella massiliensis</name>
    <dbReference type="NCBI Taxonomy" id="1034943"/>
    <lineage>
        <taxon>Bacteria</taxon>
        <taxon>Pseudomonadati</taxon>
        <taxon>Pseudomonadota</taxon>
        <taxon>Gammaproteobacteria</taxon>
        <taxon>Legionellales</taxon>
        <taxon>Legionellaceae</taxon>
        <taxon>Legionella</taxon>
    </lineage>
</organism>
<feature type="transmembrane region" description="Helical" evidence="1">
    <location>
        <begin position="12"/>
        <end position="38"/>
    </location>
</feature>
<keyword evidence="3" id="KW-1185">Reference proteome</keyword>
<dbReference type="Proteomes" id="UP000044071">
    <property type="component" value="Unassembled WGS sequence"/>
</dbReference>
<dbReference type="EMBL" id="CCSB01000004">
    <property type="protein sequence ID" value="CDZ79291.1"/>
    <property type="molecule type" value="Genomic_DNA"/>
</dbReference>
<name>A0A078L272_9GAMM</name>
<evidence type="ECO:0000313" key="3">
    <source>
        <dbReference type="Proteomes" id="UP000044071"/>
    </source>
</evidence>
<protein>
    <recommendedName>
        <fullName evidence="4">Transmembrane protein</fullName>
    </recommendedName>
</protein>
<evidence type="ECO:0000256" key="1">
    <source>
        <dbReference type="SAM" id="Phobius"/>
    </source>
</evidence>
<feature type="transmembrane region" description="Helical" evidence="1">
    <location>
        <begin position="67"/>
        <end position="89"/>
    </location>
</feature>
<dbReference type="AlphaFoldDB" id="A0A078L272"/>
<gene>
    <name evidence="2" type="ORF">BN59_03609</name>
</gene>
<accession>A0A078L272</accession>
<dbReference type="eggNOG" id="ENOG5031E7H">
    <property type="taxonomic scope" value="Bacteria"/>
</dbReference>
<keyword evidence="1" id="KW-0472">Membrane</keyword>
<reference evidence="2 3" key="1">
    <citation type="submission" date="2014-06" db="EMBL/GenBank/DDBJ databases">
        <authorList>
            <person name="Urmite Genomes Urmite Genomes"/>
        </authorList>
    </citation>
    <scope>NUCLEOTIDE SEQUENCE [LARGE SCALE GENOMIC DNA]</scope>
</reference>
<evidence type="ECO:0000313" key="2">
    <source>
        <dbReference type="EMBL" id="CDZ79291.1"/>
    </source>
</evidence>
<feature type="transmembrane region" description="Helical" evidence="1">
    <location>
        <begin position="121"/>
        <end position="144"/>
    </location>
</feature>
<dbReference type="OrthoDB" id="5639325at2"/>
<sequence length="148" mass="17130">MEQDRYQQNSKLFVVGLISLLLCLSLAGFGFYIFPYLIWNWGYDVPELVPNLREWYKGNYNFGDSGASWMVFLTFIIPAVISGFISQWASKYIEKQMYGLTEENPEKHAEMQRDIQETISFGLKIFFLIILVIVGITLVEWLVAPPSI</sequence>
<proteinExistence type="predicted"/>
<evidence type="ECO:0008006" key="4">
    <source>
        <dbReference type="Google" id="ProtNLM"/>
    </source>
</evidence>